<dbReference type="PANTHER" id="PTHR44688">
    <property type="entry name" value="DNA-BINDING TRANSCRIPTIONAL ACTIVATOR DEVR_DOSR"/>
    <property type="match status" value="1"/>
</dbReference>
<feature type="domain" description="HTH luxR-type" evidence="4">
    <location>
        <begin position="398"/>
        <end position="463"/>
    </location>
</feature>
<keyword evidence="3" id="KW-0804">Transcription</keyword>
<evidence type="ECO:0000259" key="4">
    <source>
        <dbReference type="PROSITE" id="PS50043"/>
    </source>
</evidence>
<dbReference type="EMBL" id="BMMN01000006">
    <property type="protein sequence ID" value="GGO16378.1"/>
    <property type="molecule type" value="Genomic_DNA"/>
</dbReference>
<sequence>MFASRSAGAALPLLLRAGKHLEPLDAGLARETYRDALYAALTAGRLPSGAQLPDVAEAVLGAPPGPRPGRDDLLLNGLAVVATEGYPAGAPMLLQALSAFRAEAVSAEEGLGWLPLACRMAHNVWDFDNWSVLSARLVDLARETGALSVLPSALLLRLSNRVFAGELDVAGTLAAEAMTIGEVTGSRFLAQYGALVLHPWRGREAATRQVIEAITRDRALEGEGKVLTATQWASAVLYNGLGRYEEAYVAAERGCEHPQELGLASSSMVELVEAAARSGRPARAAETARRLDEMARAGGTDWALGTSASARALVSDGPAADALYREAVERLGRTEVRTALARTRLLYGEWLRRENRRADAREQLGIAYEMLSDMGAEAFAERARRELQATGETVRKRTVETHTALTAQEAQIARLAGDGLTNPEIGAQLFISPHTVEWHLRKVFAKLGIASRRQISTALLEGTGATA</sequence>
<dbReference type="Pfam" id="PF00196">
    <property type="entry name" value="GerE"/>
    <property type="match status" value="1"/>
</dbReference>
<dbReference type="AlphaFoldDB" id="A0A8H9H416"/>
<evidence type="ECO:0000313" key="6">
    <source>
        <dbReference type="Proteomes" id="UP000653480"/>
    </source>
</evidence>
<name>A0A8H9H416_9ACTN</name>
<keyword evidence="6" id="KW-1185">Reference proteome</keyword>
<dbReference type="SUPFAM" id="SSF46894">
    <property type="entry name" value="C-terminal effector domain of the bipartite response regulators"/>
    <property type="match status" value="1"/>
</dbReference>
<reference evidence="5" key="2">
    <citation type="submission" date="2020-09" db="EMBL/GenBank/DDBJ databases">
        <authorList>
            <person name="Sun Q."/>
            <person name="Zhou Y."/>
        </authorList>
    </citation>
    <scope>NUCLEOTIDE SEQUENCE</scope>
    <source>
        <strain evidence="5">CGMCC 4.7138</strain>
    </source>
</reference>
<dbReference type="InterPro" id="IPR036388">
    <property type="entry name" value="WH-like_DNA-bd_sf"/>
</dbReference>
<dbReference type="Proteomes" id="UP000653480">
    <property type="component" value="Unassembled WGS sequence"/>
</dbReference>
<proteinExistence type="predicted"/>
<reference evidence="5" key="1">
    <citation type="journal article" date="2014" name="Int. J. Syst. Evol. Microbiol.">
        <title>Complete genome sequence of Corynebacterium casei LMG S-19264T (=DSM 44701T), isolated from a smear-ripened cheese.</title>
        <authorList>
            <consortium name="US DOE Joint Genome Institute (JGI-PGF)"/>
            <person name="Walter F."/>
            <person name="Albersmeier A."/>
            <person name="Kalinowski J."/>
            <person name="Ruckert C."/>
        </authorList>
    </citation>
    <scope>NUCLEOTIDE SEQUENCE</scope>
    <source>
        <strain evidence="5">CGMCC 4.7138</strain>
    </source>
</reference>
<dbReference type="InterPro" id="IPR000792">
    <property type="entry name" value="Tscrpt_reg_LuxR_C"/>
</dbReference>
<evidence type="ECO:0000313" key="5">
    <source>
        <dbReference type="EMBL" id="GGO16378.1"/>
    </source>
</evidence>
<evidence type="ECO:0000256" key="1">
    <source>
        <dbReference type="ARBA" id="ARBA00023015"/>
    </source>
</evidence>
<dbReference type="CDD" id="cd06170">
    <property type="entry name" value="LuxR_C_like"/>
    <property type="match status" value="1"/>
</dbReference>
<protein>
    <recommendedName>
        <fullName evidence="4">HTH luxR-type domain-containing protein</fullName>
    </recommendedName>
</protein>
<comment type="caution">
    <text evidence="5">The sequence shown here is derived from an EMBL/GenBank/DDBJ whole genome shotgun (WGS) entry which is preliminary data.</text>
</comment>
<dbReference type="GO" id="GO:0003677">
    <property type="term" value="F:DNA binding"/>
    <property type="evidence" value="ECO:0007669"/>
    <property type="project" value="UniProtKB-KW"/>
</dbReference>
<dbReference type="RefSeq" id="WP_208762282.1">
    <property type="nucleotide sequence ID" value="NZ_BMMN01000006.1"/>
</dbReference>
<accession>A0A8H9H416</accession>
<dbReference type="PRINTS" id="PR00038">
    <property type="entry name" value="HTHLUXR"/>
</dbReference>
<organism evidence="5 6">
    <name type="scientific">Microbispora bryophytorum</name>
    <dbReference type="NCBI Taxonomy" id="1460882"/>
    <lineage>
        <taxon>Bacteria</taxon>
        <taxon>Bacillati</taxon>
        <taxon>Actinomycetota</taxon>
        <taxon>Actinomycetes</taxon>
        <taxon>Streptosporangiales</taxon>
        <taxon>Streptosporangiaceae</taxon>
        <taxon>Microbispora</taxon>
    </lineage>
</organism>
<dbReference type="GO" id="GO:0006355">
    <property type="term" value="P:regulation of DNA-templated transcription"/>
    <property type="evidence" value="ECO:0007669"/>
    <property type="project" value="InterPro"/>
</dbReference>
<dbReference type="PANTHER" id="PTHR44688:SF16">
    <property type="entry name" value="DNA-BINDING TRANSCRIPTIONAL ACTIVATOR DEVR_DOSR"/>
    <property type="match status" value="1"/>
</dbReference>
<keyword evidence="1" id="KW-0805">Transcription regulation</keyword>
<dbReference type="InterPro" id="IPR016032">
    <property type="entry name" value="Sig_transdc_resp-reg_C-effctor"/>
</dbReference>
<evidence type="ECO:0000256" key="3">
    <source>
        <dbReference type="ARBA" id="ARBA00023163"/>
    </source>
</evidence>
<dbReference type="Gene3D" id="1.10.10.10">
    <property type="entry name" value="Winged helix-like DNA-binding domain superfamily/Winged helix DNA-binding domain"/>
    <property type="match status" value="1"/>
</dbReference>
<dbReference type="PROSITE" id="PS50043">
    <property type="entry name" value="HTH_LUXR_2"/>
    <property type="match status" value="1"/>
</dbReference>
<gene>
    <name evidence="5" type="ORF">GCM10011574_38930</name>
</gene>
<dbReference type="SMART" id="SM00421">
    <property type="entry name" value="HTH_LUXR"/>
    <property type="match status" value="1"/>
</dbReference>
<keyword evidence="2" id="KW-0238">DNA-binding</keyword>
<evidence type="ECO:0000256" key="2">
    <source>
        <dbReference type="ARBA" id="ARBA00023125"/>
    </source>
</evidence>